<feature type="compositionally biased region" description="Basic and acidic residues" evidence="2">
    <location>
        <begin position="509"/>
        <end position="524"/>
    </location>
</feature>
<gene>
    <name evidence="4" type="ORF">A4X09_0g2691</name>
</gene>
<dbReference type="GO" id="GO:0016787">
    <property type="term" value="F:hydrolase activity"/>
    <property type="evidence" value="ECO:0007669"/>
    <property type="project" value="UniProtKB-KW"/>
</dbReference>
<dbReference type="Gene3D" id="3.40.50.1820">
    <property type="entry name" value="alpha/beta hydrolase"/>
    <property type="match status" value="1"/>
</dbReference>
<keyword evidence="1" id="KW-0378">Hydrolase</keyword>
<dbReference type="Pfam" id="PF07859">
    <property type="entry name" value="Abhydrolase_3"/>
    <property type="match status" value="1"/>
</dbReference>
<feature type="compositionally biased region" description="Basic and acidic residues" evidence="2">
    <location>
        <begin position="427"/>
        <end position="437"/>
    </location>
</feature>
<evidence type="ECO:0000256" key="1">
    <source>
        <dbReference type="ARBA" id="ARBA00022801"/>
    </source>
</evidence>
<dbReference type="SUPFAM" id="SSF53474">
    <property type="entry name" value="alpha/beta-Hydrolases"/>
    <property type="match status" value="1"/>
</dbReference>
<name>A0A8X7NCT8_9BASI</name>
<evidence type="ECO:0000259" key="3">
    <source>
        <dbReference type="Pfam" id="PF07859"/>
    </source>
</evidence>
<reference evidence="4" key="1">
    <citation type="submission" date="2016-04" db="EMBL/GenBank/DDBJ databases">
        <authorList>
            <person name="Nguyen H.D."/>
            <person name="Samba Siva P."/>
            <person name="Cullis J."/>
            <person name="Levesque C.A."/>
            <person name="Hambleton S."/>
        </authorList>
    </citation>
    <scope>NUCLEOTIDE SEQUENCE</scope>
    <source>
        <strain evidence="4">DAOMC 236422</strain>
    </source>
</reference>
<reference evidence="4" key="2">
    <citation type="journal article" date="2019" name="IMA Fungus">
        <title>Genome sequencing and comparison of five Tilletia species to identify candidate genes for the detection of regulated species infecting wheat.</title>
        <authorList>
            <person name="Nguyen H.D.T."/>
            <person name="Sultana T."/>
            <person name="Kesanakurti P."/>
            <person name="Hambleton S."/>
        </authorList>
    </citation>
    <scope>NUCLEOTIDE SEQUENCE</scope>
    <source>
        <strain evidence="4">DAOMC 236422</strain>
    </source>
</reference>
<feature type="domain" description="Alpha/beta hydrolase fold-3" evidence="3">
    <location>
        <begin position="109"/>
        <end position="363"/>
    </location>
</feature>
<proteinExistence type="predicted"/>
<dbReference type="InterPro" id="IPR050300">
    <property type="entry name" value="GDXG_lipolytic_enzyme"/>
</dbReference>
<sequence>MTDQNHHSSLGSAAIDRTQANLTRTQTQHDSPSVQEPATTSRWKLRIEAAIWRCLMEFGMVLHRIAPPIPPYPSSRLRIPSTISSHKGHIGLYIYTPPSLRAEDRLPCILNFHGGGFTIGKATDDARWAAAVVNQVPAIFVSVDYRLAPAHPYPTPVQDGVDALLYIHAHADELNIDTAKIAISGFSAGGNMVLTVPLLLKELQRRQAALGMDQDSFTTTAAVPSGEQEPDHINPAHAASQLQPIPQSLRPIALVASYPSLDFSQSRADRRATNTRQELEMPQFLHTLFDSSYLHGDLDVLSPFLSPARASDQDLLEGLPRKVAIYAAEWDGLSKEAMAFGERLKALGLDVTARVLEGTTHGWDRSPNPLYLHKLLDAGYRDACKFLRDVFELDLPAHLVQDAEGPVSKQMVDKVPGGTNTELEGTSAERRTMESTARHLALGGDPSSPLSVEAEQKKEEGAALQGFPGPPASAPPVSSSSSTSFPRMNAGPISAPAVQQNAENEEEGEKSNILDKARRALSRSEEDEDNSGKSGSKILSPVVKAFSVPTARLEGEEEDGGVHGAEEGTVVGPGKVVATKAERGEAMVLEVVHEDQDRQREGAGTA</sequence>
<dbReference type="EMBL" id="LWDG02000084">
    <property type="protein sequence ID" value="KAE8269646.1"/>
    <property type="molecule type" value="Genomic_DNA"/>
</dbReference>
<evidence type="ECO:0000313" key="5">
    <source>
        <dbReference type="Proteomes" id="UP000078113"/>
    </source>
</evidence>
<feature type="compositionally biased region" description="Low complexity" evidence="2">
    <location>
        <begin position="475"/>
        <end position="486"/>
    </location>
</feature>
<dbReference type="AlphaFoldDB" id="A0A8X7NCT8"/>
<dbReference type="InterPro" id="IPR029058">
    <property type="entry name" value="AB_hydrolase_fold"/>
</dbReference>
<organism evidence="4 5">
    <name type="scientific">Tilletia walkeri</name>
    <dbReference type="NCBI Taxonomy" id="117179"/>
    <lineage>
        <taxon>Eukaryota</taxon>
        <taxon>Fungi</taxon>
        <taxon>Dikarya</taxon>
        <taxon>Basidiomycota</taxon>
        <taxon>Ustilaginomycotina</taxon>
        <taxon>Exobasidiomycetes</taxon>
        <taxon>Tilletiales</taxon>
        <taxon>Tilletiaceae</taxon>
        <taxon>Tilletia</taxon>
    </lineage>
</organism>
<dbReference type="Proteomes" id="UP000078113">
    <property type="component" value="Unassembled WGS sequence"/>
</dbReference>
<dbReference type="InterPro" id="IPR013094">
    <property type="entry name" value="AB_hydrolase_3"/>
</dbReference>
<dbReference type="PANTHER" id="PTHR48081">
    <property type="entry name" value="AB HYDROLASE SUPERFAMILY PROTEIN C4A8.06C"/>
    <property type="match status" value="1"/>
</dbReference>
<dbReference type="PANTHER" id="PTHR48081:SF8">
    <property type="entry name" value="ALPHA_BETA HYDROLASE FOLD-3 DOMAIN-CONTAINING PROTEIN-RELATED"/>
    <property type="match status" value="1"/>
</dbReference>
<evidence type="ECO:0000256" key="2">
    <source>
        <dbReference type="SAM" id="MobiDB-lite"/>
    </source>
</evidence>
<accession>A0A8X7NCT8</accession>
<feature type="region of interest" description="Disordered" evidence="2">
    <location>
        <begin position="405"/>
        <end position="574"/>
    </location>
</feature>
<evidence type="ECO:0000313" key="4">
    <source>
        <dbReference type="EMBL" id="KAE8269646.1"/>
    </source>
</evidence>
<keyword evidence="5" id="KW-1185">Reference proteome</keyword>
<comment type="caution">
    <text evidence="4">The sequence shown here is derived from an EMBL/GenBank/DDBJ whole genome shotgun (WGS) entry which is preliminary data.</text>
</comment>
<protein>
    <recommendedName>
        <fullName evidence="3">Alpha/beta hydrolase fold-3 domain-containing protein</fullName>
    </recommendedName>
</protein>